<keyword evidence="7" id="KW-0812">Transmembrane</keyword>
<comment type="subcellular location">
    <subcellularLocation>
        <location evidence="1">Golgi apparatus membrane</location>
        <topology evidence="1">Single-pass type II membrane protein</topology>
    </subcellularLocation>
</comment>
<dbReference type="GO" id="GO:0016763">
    <property type="term" value="F:pentosyltransferase activity"/>
    <property type="evidence" value="ECO:0007669"/>
    <property type="project" value="UniProtKB-ARBA"/>
</dbReference>
<evidence type="ECO:0000259" key="8">
    <source>
        <dbReference type="Pfam" id="PF04577"/>
    </source>
</evidence>
<feature type="transmembrane region" description="Helical" evidence="7">
    <location>
        <begin position="65"/>
        <end position="90"/>
    </location>
</feature>
<evidence type="ECO:0000256" key="7">
    <source>
        <dbReference type="SAM" id="Phobius"/>
    </source>
</evidence>
<organism evidence="9 10">
    <name type="scientific">Ananas comosus</name>
    <name type="common">Pineapple</name>
    <name type="synonym">Ananas ananas</name>
    <dbReference type="NCBI Taxonomy" id="4615"/>
    <lineage>
        <taxon>Eukaryota</taxon>
        <taxon>Viridiplantae</taxon>
        <taxon>Streptophyta</taxon>
        <taxon>Embryophyta</taxon>
        <taxon>Tracheophyta</taxon>
        <taxon>Spermatophyta</taxon>
        <taxon>Magnoliopsida</taxon>
        <taxon>Liliopsida</taxon>
        <taxon>Poales</taxon>
        <taxon>Bromeliaceae</taxon>
        <taxon>Bromelioideae</taxon>
        <taxon>Ananas</taxon>
    </lineage>
</organism>
<name>A0A6P5H2I0_ANACO</name>
<feature type="region of interest" description="Disordered" evidence="6">
    <location>
        <begin position="1"/>
        <end position="36"/>
    </location>
</feature>
<dbReference type="OrthoDB" id="529273at2759"/>
<sequence>MVHHHRNYHVQPHRKEDLEEQQQQQQKQKHQIQDPPVEQAHRLRHLMDYAYFVGHHRSRVSNTAFLRLLFLFSLISCTLLFAPRVFFYTFGADDVEFRMRPREDDQSWAAPCSTVRNDSICCDRTAFRTDVCFMRGDVRTHAASNSIFLLSPSSSPSNSTVDEKIRPYTRKWEASVMSTIDELSLRTVAAANRCDVVHRVPAVVFSTGGYTGNVYHEFNDGLIPLYITSQHFDRQVVFVMLEYHDWWMTKHGHVVSRLSDYPPIDFSGDRRTHCFPEAIVGLRIHDELSIDAAKTKSNKSISDFRRLLDEAYAPRVRAIDRDEQSHRNNSNSSSSSNSNNRSNEKAPKMVIMSRNGSRAIENEREVVEAAEAVGFEVEVMSPQRDTELARIYRALNSCDVMVGVHGAAMTHFLFMRPRSVFVQVVPLGTDWAAEMYYGEPARKLGLRYAAYKILPRESSLYRKYSRNATILKDPDSVNAQGWQVTKKVYLDGQNVRLDIGRFRKRLVKAFEYVTKKRRRQQLQQLQQLQRRQQQRRIKR</sequence>
<evidence type="ECO:0000256" key="1">
    <source>
        <dbReference type="ARBA" id="ARBA00004323"/>
    </source>
</evidence>
<dbReference type="PANTHER" id="PTHR20961:SF124">
    <property type="entry name" value="GLYCOSYLTRANSFERASE"/>
    <property type="match status" value="1"/>
</dbReference>
<dbReference type="GeneID" id="109728298"/>
<dbReference type="Proteomes" id="UP000515123">
    <property type="component" value="Linkage group 23"/>
</dbReference>
<evidence type="ECO:0000256" key="6">
    <source>
        <dbReference type="SAM" id="MobiDB-lite"/>
    </source>
</evidence>
<protein>
    <submittedName>
        <fullName evidence="10">Uncharacterized protein LOC109728298</fullName>
    </submittedName>
</protein>
<dbReference type="Pfam" id="PF04577">
    <property type="entry name" value="Glyco_transf_61"/>
    <property type="match status" value="1"/>
</dbReference>
<evidence type="ECO:0000256" key="4">
    <source>
        <dbReference type="ARBA" id="ARBA00022679"/>
    </source>
</evidence>
<reference evidence="9" key="1">
    <citation type="journal article" date="2015" name="Nat. Genet.">
        <title>The pineapple genome and the evolution of CAM photosynthesis.</title>
        <authorList>
            <person name="Ming R."/>
            <person name="VanBuren R."/>
            <person name="Wai C.M."/>
            <person name="Tang H."/>
            <person name="Schatz M.C."/>
            <person name="Bowers J.E."/>
            <person name="Lyons E."/>
            <person name="Wang M.L."/>
            <person name="Chen J."/>
            <person name="Biggers E."/>
            <person name="Zhang J."/>
            <person name="Huang L."/>
            <person name="Zhang L."/>
            <person name="Miao W."/>
            <person name="Zhang J."/>
            <person name="Ye Z."/>
            <person name="Miao C."/>
            <person name="Lin Z."/>
            <person name="Wang H."/>
            <person name="Zhou H."/>
            <person name="Yim W.C."/>
            <person name="Priest H.D."/>
            <person name="Zheng C."/>
            <person name="Woodhouse M."/>
            <person name="Edger P.P."/>
            <person name="Guyot R."/>
            <person name="Guo H.B."/>
            <person name="Guo H."/>
            <person name="Zheng G."/>
            <person name="Singh R."/>
            <person name="Sharma A."/>
            <person name="Min X."/>
            <person name="Zheng Y."/>
            <person name="Lee H."/>
            <person name="Gurtowski J."/>
            <person name="Sedlazeck F.J."/>
            <person name="Harkess A."/>
            <person name="McKain M.R."/>
            <person name="Liao Z."/>
            <person name="Fang J."/>
            <person name="Liu J."/>
            <person name="Zhang X."/>
            <person name="Zhang Q."/>
            <person name="Hu W."/>
            <person name="Qin Y."/>
            <person name="Wang K."/>
            <person name="Chen L.Y."/>
            <person name="Shirley N."/>
            <person name="Lin Y.R."/>
            <person name="Liu L.Y."/>
            <person name="Hernandez A.G."/>
            <person name="Wright C.L."/>
            <person name="Bulone V."/>
            <person name="Tuskan G.A."/>
            <person name="Heath K."/>
            <person name="Zee F."/>
            <person name="Moore P.H."/>
            <person name="Sunkar R."/>
            <person name="Leebens-Mack J.H."/>
            <person name="Mockler T."/>
            <person name="Bennetzen J.L."/>
            <person name="Freeling M."/>
            <person name="Sankoff D."/>
            <person name="Paterson A.H."/>
            <person name="Zhu X."/>
            <person name="Yang X."/>
            <person name="Smith J.A."/>
            <person name="Cushman J.C."/>
            <person name="Paull R.E."/>
            <person name="Yu Q."/>
        </authorList>
    </citation>
    <scope>NUCLEOTIDE SEQUENCE [LARGE SCALE GENOMIC DNA]</scope>
    <source>
        <strain evidence="9">cv. F153</strain>
    </source>
</reference>
<keyword evidence="9" id="KW-1185">Reference proteome</keyword>
<keyword evidence="7" id="KW-1133">Transmembrane helix</keyword>
<proteinExistence type="predicted"/>
<dbReference type="InterPro" id="IPR007657">
    <property type="entry name" value="Glycosyltransferase_61"/>
</dbReference>
<reference evidence="10" key="2">
    <citation type="submission" date="2025-08" db="UniProtKB">
        <authorList>
            <consortium name="RefSeq"/>
        </authorList>
    </citation>
    <scope>IDENTIFICATION</scope>
    <source>
        <tissue evidence="10">Leaf</tissue>
    </source>
</reference>
<dbReference type="GO" id="GO:0000139">
    <property type="term" value="C:Golgi membrane"/>
    <property type="evidence" value="ECO:0007669"/>
    <property type="project" value="UniProtKB-SubCell"/>
</dbReference>
<dbReference type="InterPro" id="IPR049625">
    <property type="entry name" value="Glyco_transf_61_cat"/>
</dbReference>
<keyword evidence="3" id="KW-0328">Glycosyltransferase</keyword>
<evidence type="ECO:0000256" key="5">
    <source>
        <dbReference type="ARBA" id="ARBA00023180"/>
    </source>
</evidence>
<accession>A0A6P5H2I0</accession>
<evidence type="ECO:0000256" key="3">
    <source>
        <dbReference type="ARBA" id="ARBA00022676"/>
    </source>
</evidence>
<keyword evidence="7" id="KW-0472">Membrane</keyword>
<feature type="compositionally biased region" description="Low complexity" evidence="6">
    <location>
        <begin position="327"/>
        <end position="341"/>
    </location>
</feature>
<keyword evidence="5" id="KW-0325">Glycoprotein</keyword>
<comment type="pathway">
    <text evidence="2">Glycan metabolism.</text>
</comment>
<feature type="domain" description="Glycosyltransferase 61 catalytic" evidence="8">
    <location>
        <begin position="337"/>
        <end position="422"/>
    </location>
</feature>
<gene>
    <name evidence="10" type="primary">LOC109728298</name>
</gene>
<feature type="compositionally biased region" description="Basic residues" evidence="6">
    <location>
        <begin position="1"/>
        <end position="12"/>
    </location>
</feature>
<dbReference type="RefSeq" id="XP_020114264.1">
    <property type="nucleotide sequence ID" value="XM_020258675.1"/>
</dbReference>
<evidence type="ECO:0000313" key="9">
    <source>
        <dbReference type="Proteomes" id="UP000515123"/>
    </source>
</evidence>
<dbReference type="PANTHER" id="PTHR20961">
    <property type="entry name" value="GLYCOSYLTRANSFERASE"/>
    <property type="match status" value="1"/>
</dbReference>
<feature type="region of interest" description="Disordered" evidence="6">
    <location>
        <begin position="318"/>
        <end position="349"/>
    </location>
</feature>
<dbReference type="AlphaFoldDB" id="A0A6P5H2I0"/>
<dbReference type="Gramene" id="Aco007260.1.mrna1">
    <property type="protein sequence ID" value="Aco007260.1.mrna1"/>
    <property type="gene ID" value="Aco007260.1.path1"/>
</dbReference>
<evidence type="ECO:0000313" key="10">
    <source>
        <dbReference type="RefSeq" id="XP_020114264.1"/>
    </source>
</evidence>
<evidence type="ECO:0000256" key="2">
    <source>
        <dbReference type="ARBA" id="ARBA00004881"/>
    </source>
</evidence>
<keyword evidence="4" id="KW-0808">Transferase</keyword>